<dbReference type="Gene3D" id="2.60.120.1060">
    <property type="entry name" value="NPCBM/NEW2 domain"/>
    <property type="match status" value="1"/>
</dbReference>
<dbReference type="InterPro" id="IPR038637">
    <property type="entry name" value="NPCBM_sf"/>
</dbReference>
<dbReference type="InterPro" id="IPR008979">
    <property type="entry name" value="Galactose-bd-like_sf"/>
</dbReference>
<feature type="domain" description="Copper amine oxidase-like N-terminal" evidence="2">
    <location>
        <begin position="40"/>
        <end position="90"/>
    </location>
</feature>
<protein>
    <recommendedName>
        <fullName evidence="6">Copper amine oxidase-like N-terminal domain-containing protein</fullName>
    </recommendedName>
</protein>
<dbReference type="Proteomes" id="UP000190229">
    <property type="component" value="Unassembled WGS sequence"/>
</dbReference>
<dbReference type="RefSeq" id="WP_079290027.1">
    <property type="nucleotide sequence ID" value="NZ_MWPS01000011.1"/>
</dbReference>
<dbReference type="SUPFAM" id="SSF49785">
    <property type="entry name" value="Galactose-binding domain-like"/>
    <property type="match status" value="1"/>
</dbReference>
<feature type="domain" description="Glycosyl hydrolase family 98 putative carbohydrate-binding module" evidence="3">
    <location>
        <begin position="214"/>
        <end position="287"/>
    </location>
</feature>
<feature type="chain" id="PRO_5013161114" description="Copper amine oxidase-like N-terminal domain-containing protein" evidence="1">
    <location>
        <begin position="24"/>
        <end position="324"/>
    </location>
</feature>
<dbReference type="InterPro" id="IPR013222">
    <property type="entry name" value="Glyco_hyd_98_carb-bd"/>
</dbReference>
<name>A0A1V4EVI0_9BACL</name>
<evidence type="ECO:0000259" key="3">
    <source>
        <dbReference type="Pfam" id="PF08305"/>
    </source>
</evidence>
<dbReference type="AlphaFoldDB" id="A0A1V4EVI0"/>
<dbReference type="Pfam" id="PF07833">
    <property type="entry name" value="Cu_amine_oxidN1"/>
    <property type="match status" value="1"/>
</dbReference>
<keyword evidence="5" id="KW-1185">Reference proteome</keyword>
<dbReference type="EMBL" id="MWPS01000011">
    <property type="protein sequence ID" value="OPG16929.1"/>
    <property type="molecule type" value="Genomic_DNA"/>
</dbReference>
<gene>
    <name evidence="4" type="ORF">B2M26_04200</name>
</gene>
<feature type="signal peptide" evidence="1">
    <location>
        <begin position="1"/>
        <end position="23"/>
    </location>
</feature>
<evidence type="ECO:0000313" key="4">
    <source>
        <dbReference type="EMBL" id="OPG16929.1"/>
    </source>
</evidence>
<accession>A0A1V4EVI0</accession>
<evidence type="ECO:0008006" key="6">
    <source>
        <dbReference type="Google" id="ProtNLM"/>
    </source>
</evidence>
<dbReference type="SUPFAM" id="SSF55383">
    <property type="entry name" value="Copper amine oxidase, domain N"/>
    <property type="match status" value="1"/>
</dbReference>
<comment type="caution">
    <text evidence="4">The sequence shown here is derived from an EMBL/GenBank/DDBJ whole genome shotgun (WGS) entry which is preliminary data.</text>
</comment>
<evidence type="ECO:0000313" key="5">
    <source>
        <dbReference type="Proteomes" id="UP000190229"/>
    </source>
</evidence>
<evidence type="ECO:0000259" key="2">
    <source>
        <dbReference type="Pfam" id="PF07833"/>
    </source>
</evidence>
<evidence type="ECO:0000256" key="1">
    <source>
        <dbReference type="SAM" id="SignalP"/>
    </source>
</evidence>
<dbReference type="Gene3D" id="3.30.457.10">
    <property type="entry name" value="Copper amine oxidase-like, N-terminal domain"/>
    <property type="match status" value="1"/>
</dbReference>
<organism evidence="4 5">
    <name type="scientific">Ferroacidibacillus organovorans</name>
    <dbReference type="NCBI Taxonomy" id="1765683"/>
    <lineage>
        <taxon>Bacteria</taxon>
        <taxon>Bacillati</taxon>
        <taxon>Bacillota</taxon>
        <taxon>Bacilli</taxon>
        <taxon>Bacillales</taxon>
        <taxon>Alicyclobacillaceae</taxon>
        <taxon>Ferroacidibacillus</taxon>
    </lineage>
</organism>
<dbReference type="InterPro" id="IPR036582">
    <property type="entry name" value="Mao_N_sf"/>
</dbReference>
<reference evidence="4 5" key="1">
    <citation type="submission" date="2017-02" db="EMBL/GenBank/DDBJ databases">
        <title>Draft genome of Acidibacillus ferrooxidans Huett2.</title>
        <authorList>
            <person name="Schopf S."/>
        </authorList>
    </citation>
    <scope>NUCLEOTIDE SEQUENCE [LARGE SCALE GENOMIC DNA]</scope>
    <source>
        <strain evidence="4 5">Huett2</strain>
    </source>
</reference>
<dbReference type="Pfam" id="PF08305">
    <property type="entry name" value="NPCBM"/>
    <property type="match status" value="1"/>
</dbReference>
<dbReference type="InterPro" id="IPR012854">
    <property type="entry name" value="Cu_amine_oxidase-like_N"/>
</dbReference>
<keyword evidence="1" id="KW-0732">Signal</keyword>
<proteinExistence type="predicted"/>
<sequence>MNPRPFVLGAVTSLLLAGGTAYASATFRHIEASYANISIQVNGKPVPTSAEPFIYNKNVYVPISTVGHALGANVQWINNPATVKVTPSSTVHPVSVYYNGQALPSGITDGSTFLDVPASSTAYTSVTGLLPTIDSAGNVDIKQSTPPAFPTGSTPLVLSMQPTHLYGDFANTNLYPKGQLSGYWNATVLGQVYPGIYTMEWGVVPGTAAQVPGVDYALNGKYTTFSGTLAIDDLSKNYGGAVQLVFLGDGKTIGQTGWAHGGTEPISFSVPVAGVQTLEIQYEVKGPNGNIHLMGSTYTPPAINSDGSKTDPILVVDLMNAALQ</sequence>